<comment type="caution">
    <text evidence="1">The sequence shown here is derived from an EMBL/GenBank/DDBJ whole genome shotgun (WGS) entry which is preliminary data.</text>
</comment>
<dbReference type="EMBL" id="LAZR01041328">
    <property type="protein sequence ID" value="KKL12271.1"/>
    <property type="molecule type" value="Genomic_DNA"/>
</dbReference>
<accession>A0A0F9D3C7</accession>
<dbReference type="AlphaFoldDB" id="A0A0F9D3C7"/>
<gene>
    <name evidence="1" type="ORF">LCGC14_2537420</name>
</gene>
<evidence type="ECO:0000313" key="1">
    <source>
        <dbReference type="EMBL" id="KKL12271.1"/>
    </source>
</evidence>
<feature type="non-terminal residue" evidence="1">
    <location>
        <position position="137"/>
    </location>
</feature>
<reference evidence="1" key="1">
    <citation type="journal article" date="2015" name="Nature">
        <title>Complex archaea that bridge the gap between prokaryotes and eukaryotes.</title>
        <authorList>
            <person name="Spang A."/>
            <person name="Saw J.H."/>
            <person name="Jorgensen S.L."/>
            <person name="Zaremba-Niedzwiedzka K."/>
            <person name="Martijn J."/>
            <person name="Lind A.E."/>
            <person name="van Eijk R."/>
            <person name="Schleper C."/>
            <person name="Guy L."/>
            <person name="Ettema T.J."/>
        </authorList>
    </citation>
    <scope>NUCLEOTIDE SEQUENCE</scope>
</reference>
<sequence length="137" mass="15076">MITLIIAKGIIDLDEVIDIQVEGCQAIALASAGIQQTVQVGLEGLAIREMGEPVETGGEFQVTVGTLLVGKIDIHAEHQGGVGMLIEHQMLRKDRYPFTSFVLEFEFTSGYLDPLFNPGTMRQDHAIPHDVRNDQIF</sequence>
<proteinExistence type="predicted"/>
<protein>
    <submittedName>
        <fullName evidence="1">Uncharacterized protein</fullName>
    </submittedName>
</protein>
<name>A0A0F9D3C7_9ZZZZ</name>
<organism evidence="1">
    <name type="scientific">marine sediment metagenome</name>
    <dbReference type="NCBI Taxonomy" id="412755"/>
    <lineage>
        <taxon>unclassified sequences</taxon>
        <taxon>metagenomes</taxon>
        <taxon>ecological metagenomes</taxon>
    </lineage>
</organism>